<sequence>MWSDGFYYQEQMFYNSRWTKEVEKTFVDSLADRFDLNVPARDVGWVEAPQHHEGQATFPAEGNAAIPTEGNDAVPAEENAGGPAKGDAALPADPVVTLSGECSACVPT</sequence>
<gene>
    <name evidence="2" type="ORF">Salat_2612700</name>
</gene>
<keyword evidence="3" id="KW-1185">Reference proteome</keyword>
<evidence type="ECO:0000256" key="1">
    <source>
        <dbReference type="SAM" id="MobiDB-lite"/>
    </source>
</evidence>
<evidence type="ECO:0000313" key="2">
    <source>
        <dbReference type="EMBL" id="KAK4415056.1"/>
    </source>
</evidence>
<feature type="region of interest" description="Disordered" evidence="1">
    <location>
        <begin position="61"/>
        <end position="91"/>
    </location>
</feature>
<dbReference type="AlphaFoldDB" id="A0AAE2CAL4"/>
<organism evidence="2 3">
    <name type="scientific">Sesamum alatum</name>
    <dbReference type="NCBI Taxonomy" id="300844"/>
    <lineage>
        <taxon>Eukaryota</taxon>
        <taxon>Viridiplantae</taxon>
        <taxon>Streptophyta</taxon>
        <taxon>Embryophyta</taxon>
        <taxon>Tracheophyta</taxon>
        <taxon>Spermatophyta</taxon>
        <taxon>Magnoliopsida</taxon>
        <taxon>eudicotyledons</taxon>
        <taxon>Gunneridae</taxon>
        <taxon>Pentapetalae</taxon>
        <taxon>asterids</taxon>
        <taxon>lamiids</taxon>
        <taxon>Lamiales</taxon>
        <taxon>Pedaliaceae</taxon>
        <taxon>Sesamum</taxon>
    </lineage>
</organism>
<proteinExistence type="predicted"/>
<comment type="caution">
    <text evidence="2">The sequence shown here is derived from an EMBL/GenBank/DDBJ whole genome shotgun (WGS) entry which is preliminary data.</text>
</comment>
<evidence type="ECO:0000313" key="3">
    <source>
        <dbReference type="Proteomes" id="UP001293254"/>
    </source>
</evidence>
<dbReference type="Proteomes" id="UP001293254">
    <property type="component" value="Unassembled WGS sequence"/>
</dbReference>
<name>A0AAE2CAL4_9LAMI</name>
<dbReference type="EMBL" id="JACGWO010000011">
    <property type="protein sequence ID" value="KAK4415056.1"/>
    <property type="molecule type" value="Genomic_DNA"/>
</dbReference>
<accession>A0AAE2CAL4</accession>
<reference evidence="2" key="1">
    <citation type="submission" date="2020-06" db="EMBL/GenBank/DDBJ databases">
        <authorList>
            <person name="Li T."/>
            <person name="Hu X."/>
            <person name="Zhang T."/>
            <person name="Song X."/>
            <person name="Zhang H."/>
            <person name="Dai N."/>
            <person name="Sheng W."/>
            <person name="Hou X."/>
            <person name="Wei L."/>
        </authorList>
    </citation>
    <scope>NUCLEOTIDE SEQUENCE</scope>
    <source>
        <strain evidence="2">3651</strain>
        <tissue evidence="2">Leaf</tissue>
    </source>
</reference>
<reference evidence="2" key="2">
    <citation type="journal article" date="2024" name="Plant">
        <title>Genomic evolution and insights into agronomic trait innovations of Sesamum species.</title>
        <authorList>
            <person name="Miao H."/>
            <person name="Wang L."/>
            <person name="Qu L."/>
            <person name="Liu H."/>
            <person name="Sun Y."/>
            <person name="Le M."/>
            <person name="Wang Q."/>
            <person name="Wei S."/>
            <person name="Zheng Y."/>
            <person name="Lin W."/>
            <person name="Duan Y."/>
            <person name="Cao H."/>
            <person name="Xiong S."/>
            <person name="Wang X."/>
            <person name="Wei L."/>
            <person name="Li C."/>
            <person name="Ma Q."/>
            <person name="Ju M."/>
            <person name="Zhao R."/>
            <person name="Li G."/>
            <person name="Mu C."/>
            <person name="Tian Q."/>
            <person name="Mei H."/>
            <person name="Zhang T."/>
            <person name="Gao T."/>
            <person name="Zhang H."/>
        </authorList>
    </citation>
    <scope>NUCLEOTIDE SEQUENCE</scope>
    <source>
        <strain evidence="2">3651</strain>
    </source>
</reference>
<protein>
    <submittedName>
        <fullName evidence="2">Uncharacterized protein</fullName>
    </submittedName>
</protein>